<dbReference type="Proteomes" id="UP000782312">
    <property type="component" value="Unassembled WGS sequence"/>
</dbReference>
<evidence type="ECO:0000313" key="3">
    <source>
        <dbReference type="Proteomes" id="UP000782312"/>
    </source>
</evidence>
<feature type="signal peptide" evidence="1">
    <location>
        <begin position="1"/>
        <end position="27"/>
    </location>
</feature>
<reference evidence="2" key="1">
    <citation type="submission" date="2020-07" db="EMBL/GenBank/DDBJ databases">
        <title>Huge and variable diversity of episymbiotic CPR bacteria and DPANN archaea in groundwater ecosystems.</title>
        <authorList>
            <person name="He C.Y."/>
            <person name="Keren R."/>
            <person name="Whittaker M."/>
            <person name="Farag I.F."/>
            <person name="Doudna J."/>
            <person name="Cate J.H.D."/>
            <person name="Banfield J.F."/>
        </authorList>
    </citation>
    <scope>NUCLEOTIDE SEQUENCE</scope>
    <source>
        <strain evidence="2">NC_groundwater_763_Ag_S-0.2um_68_21</strain>
    </source>
</reference>
<comment type="caution">
    <text evidence="2">The sequence shown here is derived from an EMBL/GenBank/DDBJ whole genome shotgun (WGS) entry which is preliminary data.</text>
</comment>
<dbReference type="EMBL" id="JACPUR010000019">
    <property type="protein sequence ID" value="MBI3127822.1"/>
    <property type="molecule type" value="Genomic_DNA"/>
</dbReference>
<organism evidence="2 3">
    <name type="scientific">Tectimicrobiota bacterium</name>
    <dbReference type="NCBI Taxonomy" id="2528274"/>
    <lineage>
        <taxon>Bacteria</taxon>
        <taxon>Pseudomonadati</taxon>
        <taxon>Nitrospinota/Tectimicrobiota group</taxon>
        <taxon>Candidatus Tectimicrobiota</taxon>
    </lineage>
</organism>
<evidence type="ECO:0008006" key="4">
    <source>
        <dbReference type="Google" id="ProtNLM"/>
    </source>
</evidence>
<dbReference type="AlphaFoldDB" id="A0A932HYW6"/>
<gene>
    <name evidence="2" type="ORF">HYZ11_09480</name>
</gene>
<feature type="chain" id="PRO_5036782803" description="Lipoprotein" evidence="1">
    <location>
        <begin position="28"/>
        <end position="163"/>
    </location>
</feature>
<evidence type="ECO:0000313" key="2">
    <source>
        <dbReference type="EMBL" id="MBI3127822.1"/>
    </source>
</evidence>
<keyword evidence="1" id="KW-0732">Signal</keyword>
<name>A0A932HYW6_UNCTE</name>
<proteinExistence type="predicted"/>
<sequence length="163" mass="18258">MRRAARGWGLGLAAVFFASALASSAPAQAPVEWREFRRGAVRTWEYRIHARKPGGRVEVLTRVHCRPNLTDTPGCLEAVGVARLRDLKLLSPSITVNKALPEGRAVFWEIEGHILDCAARTHRRVFREYYDGGDELVTRADFKDEGWKAWEGNLAELGARACE</sequence>
<accession>A0A932HYW6</accession>
<evidence type="ECO:0000256" key="1">
    <source>
        <dbReference type="SAM" id="SignalP"/>
    </source>
</evidence>
<protein>
    <recommendedName>
        <fullName evidence="4">Lipoprotein</fullName>
    </recommendedName>
</protein>